<dbReference type="GO" id="GO:0071555">
    <property type="term" value="P:cell wall organization"/>
    <property type="evidence" value="ECO:0007669"/>
    <property type="project" value="TreeGrafter"/>
</dbReference>
<dbReference type="OrthoDB" id="9789078at2"/>
<accession>A0A239BW67</accession>
<dbReference type="Gene3D" id="3.40.710.10">
    <property type="entry name" value="DD-peptidase/beta-lactamase superfamily"/>
    <property type="match status" value="1"/>
</dbReference>
<dbReference type="InterPro" id="IPR001460">
    <property type="entry name" value="PCN-bd_Tpept"/>
</dbReference>
<dbReference type="SUPFAM" id="SSF56519">
    <property type="entry name" value="Penicillin binding protein dimerisation domain"/>
    <property type="match status" value="1"/>
</dbReference>
<dbReference type="PANTHER" id="PTHR30627">
    <property type="entry name" value="PEPTIDOGLYCAN D,D-TRANSPEPTIDASE"/>
    <property type="match status" value="1"/>
</dbReference>
<keyword evidence="5" id="KW-1133">Transmembrane helix</keyword>
<feature type="region of interest" description="Disordered" evidence="4">
    <location>
        <begin position="1"/>
        <end position="29"/>
    </location>
</feature>
<dbReference type="GO" id="GO:0005886">
    <property type="term" value="C:plasma membrane"/>
    <property type="evidence" value="ECO:0007669"/>
    <property type="project" value="TreeGrafter"/>
</dbReference>
<evidence type="ECO:0000259" key="7">
    <source>
        <dbReference type="Pfam" id="PF03717"/>
    </source>
</evidence>
<keyword evidence="9" id="KW-1185">Reference proteome</keyword>
<dbReference type="Pfam" id="PF03717">
    <property type="entry name" value="PBP_dimer"/>
    <property type="match status" value="1"/>
</dbReference>
<evidence type="ECO:0000313" key="9">
    <source>
        <dbReference type="Proteomes" id="UP000198282"/>
    </source>
</evidence>
<evidence type="ECO:0000259" key="6">
    <source>
        <dbReference type="Pfam" id="PF00905"/>
    </source>
</evidence>
<feature type="domain" description="Penicillin-binding protein dimerisation" evidence="7">
    <location>
        <begin position="80"/>
        <end position="227"/>
    </location>
</feature>
<keyword evidence="8" id="KW-0131">Cell cycle</keyword>
<evidence type="ECO:0000256" key="4">
    <source>
        <dbReference type="SAM" id="MobiDB-lite"/>
    </source>
</evidence>
<dbReference type="InterPro" id="IPR050515">
    <property type="entry name" value="Beta-lactam/transpept"/>
</dbReference>
<gene>
    <name evidence="8" type="ORF">SAMN05216276_1004176</name>
</gene>
<protein>
    <submittedName>
        <fullName evidence="8">Cell division protein FtsI (Penicillin-binding protein 3)</fullName>
    </submittedName>
</protein>
<evidence type="ECO:0000256" key="3">
    <source>
        <dbReference type="ARBA" id="ARBA00023136"/>
    </source>
</evidence>
<feature type="transmembrane region" description="Helical" evidence="5">
    <location>
        <begin position="37"/>
        <end position="56"/>
    </location>
</feature>
<name>A0A239BW67_9ACTN</name>
<dbReference type="PANTHER" id="PTHR30627:SF1">
    <property type="entry name" value="PEPTIDOGLYCAN D,D-TRANSPEPTIDASE FTSI"/>
    <property type="match status" value="1"/>
</dbReference>
<dbReference type="Gene3D" id="3.30.450.330">
    <property type="match status" value="1"/>
</dbReference>
<reference evidence="8 9" key="1">
    <citation type="submission" date="2017-06" db="EMBL/GenBank/DDBJ databases">
        <authorList>
            <person name="Kim H.J."/>
            <person name="Triplett B.A."/>
        </authorList>
    </citation>
    <scope>NUCLEOTIDE SEQUENCE [LARGE SCALE GENOMIC DNA]</scope>
    <source>
        <strain evidence="8 9">CGMCC 4.2132</strain>
    </source>
</reference>
<dbReference type="AlphaFoldDB" id="A0A239BW67"/>
<feature type="domain" description="Penicillin-binding protein transpeptidase" evidence="6">
    <location>
        <begin position="271"/>
        <end position="582"/>
    </location>
</feature>
<dbReference type="RefSeq" id="WP_089206158.1">
    <property type="nucleotide sequence ID" value="NZ_FZOD01000004.1"/>
</dbReference>
<comment type="similarity">
    <text evidence="2">Belongs to the transpeptidase family.</text>
</comment>
<dbReference type="InterPro" id="IPR012338">
    <property type="entry name" value="Beta-lactam/transpept-like"/>
</dbReference>
<keyword evidence="5" id="KW-0812">Transmembrane</keyword>
<dbReference type="GO" id="GO:0008658">
    <property type="term" value="F:penicillin binding"/>
    <property type="evidence" value="ECO:0007669"/>
    <property type="project" value="InterPro"/>
</dbReference>
<evidence type="ECO:0000256" key="2">
    <source>
        <dbReference type="ARBA" id="ARBA00007171"/>
    </source>
</evidence>
<dbReference type="Proteomes" id="UP000198282">
    <property type="component" value="Unassembled WGS sequence"/>
</dbReference>
<sequence length="607" mass="64726">MTDPGRTRPRGWSGGRPPRPPARPPAVLRLGNPGRRINISLIAMTFVLSIFAGRLIQLQGLDSKVYTAEAAKQRVQAEKLTARRGSITDVNGHELALTLEAREIFVDPSEVDAKKRDQVATVLAKELSQPKEGIAAKLADTSSHYEQVAAAVDPPVAQRIMDHEFKGVGAKHRYRRDYPGGNLAGTLLGFVGDDGTGLTGLESTYDKLLAGRDGQQFVETGAMGQRIPMTRNTLEAPVEGRDVRLTIDRDVQWAAQKAITDQVTATGARTGSAIVMDVQTGQVVAMANAPELDLKNWSKTPAKDWVNRSVADVFEPGSTNKVITAAAALESGAVRPDTLFTVPDQVRCADRVLRDSHPHAVERLTFSGIVATSSNVGTILAAHKIGDQKVGDQRLYEMLQRFGFGAKPGAGLLGEEAGLLPDWKSWSGSQRCTIAYGQGVSVTALQTASVYQTIANGGVRVAPQVVAGTTAENGAFTPSKPGKQTRVVGERTAKEISSMLEAAVSEEGTGHLAAIDGYRVAGKTGTAMRYDAKCQGYCGYSATFVGFAPADKPRLVVLAVVQDPQKGYYGGEIAAPVFKQVMTFALKSKKIPPTGTQPSPVRIRAGE</sequence>
<evidence type="ECO:0000256" key="1">
    <source>
        <dbReference type="ARBA" id="ARBA00004370"/>
    </source>
</evidence>
<dbReference type="SUPFAM" id="SSF56601">
    <property type="entry name" value="beta-lactamase/transpeptidase-like"/>
    <property type="match status" value="1"/>
</dbReference>
<evidence type="ECO:0000256" key="5">
    <source>
        <dbReference type="SAM" id="Phobius"/>
    </source>
</evidence>
<keyword evidence="3 5" id="KW-0472">Membrane</keyword>
<evidence type="ECO:0000313" key="8">
    <source>
        <dbReference type="EMBL" id="SNS12257.1"/>
    </source>
</evidence>
<dbReference type="GO" id="GO:0051301">
    <property type="term" value="P:cell division"/>
    <property type="evidence" value="ECO:0007669"/>
    <property type="project" value="UniProtKB-KW"/>
</dbReference>
<dbReference type="EMBL" id="FZOD01000004">
    <property type="protein sequence ID" value="SNS12257.1"/>
    <property type="molecule type" value="Genomic_DNA"/>
</dbReference>
<dbReference type="Pfam" id="PF00905">
    <property type="entry name" value="Transpeptidase"/>
    <property type="match status" value="1"/>
</dbReference>
<comment type="subcellular location">
    <subcellularLocation>
        <location evidence="1">Membrane</location>
    </subcellularLocation>
</comment>
<dbReference type="InterPro" id="IPR005311">
    <property type="entry name" value="PBP_dimer"/>
</dbReference>
<organism evidence="8 9">
    <name type="scientific">Streptosporangium subroseum</name>
    <dbReference type="NCBI Taxonomy" id="106412"/>
    <lineage>
        <taxon>Bacteria</taxon>
        <taxon>Bacillati</taxon>
        <taxon>Actinomycetota</taxon>
        <taxon>Actinomycetes</taxon>
        <taxon>Streptosporangiales</taxon>
        <taxon>Streptosporangiaceae</taxon>
        <taxon>Streptosporangium</taxon>
    </lineage>
</organism>
<keyword evidence="8" id="KW-0132">Cell division</keyword>
<dbReference type="Gene3D" id="3.90.1310.10">
    <property type="entry name" value="Penicillin-binding protein 2a (Domain 2)"/>
    <property type="match status" value="1"/>
</dbReference>
<proteinExistence type="inferred from homology"/>
<dbReference type="InterPro" id="IPR036138">
    <property type="entry name" value="PBP_dimer_sf"/>
</dbReference>